<proteinExistence type="predicted"/>
<dbReference type="EMBL" id="GBRH01166156">
    <property type="protein sequence ID" value="JAE31740.1"/>
    <property type="molecule type" value="Transcribed_RNA"/>
</dbReference>
<sequence>MPVSFDWNTPLLKWPQPKVKRRVEAPPPSCPKVKRSVASWPMVRDLSP</sequence>
<name>A0A0A9H3G0_ARUDO</name>
<dbReference type="AlphaFoldDB" id="A0A0A9H3G0"/>
<protein>
    <submittedName>
        <fullName evidence="1">Uncharacterized protein</fullName>
    </submittedName>
</protein>
<reference evidence="1" key="1">
    <citation type="submission" date="2014-09" db="EMBL/GenBank/DDBJ databases">
        <authorList>
            <person name="Magalhaes I.L.F."/>
            <person name="Oliveira U."/>
            <person name="Santos F.R."/>
            <person name="Vidigal T.H.D.A."/>
            <person name="Brescovit A.D."/>
            <person name="Santos A.J."/>
        </authorList>
    </citation>
    <scope>NUCLEOTIDE SEQUENCE</scope>
    <source>
        <tissue evidence="1">Shoot tissue taken approximately 20 cm above the soil surface</tissue>
    </source>
</reference>
<organism evidence="1">
    <name type="scientific">Arundo donax</name>
    <name type="common">Giant reed</name>
    <name type="synonym">Donax arundinaceus</name>
    <dbReference type="NCBI Taxonomy" id="35708"/>
    <lineage>
        <taxon>Eukaryota</taxon>
        <taxon>Viridiplantae</taxon>
        <taxon>Streptophyta</taxon>
        <taxon>Embryophyta</taxon>
        <taxon>Tracheophyta</taxon>
        <taxon>Spermatophyta</taxon>
        <taxon>Magnoliopsida</taxon>
        <taxon>Liliopsida</taxon>
        <taxon>Poales</taxon>
        <taxon>Poaceae</taxon>
        <taxon>PACMAD clade</taxon>
        <taxon>Arundinoideae</taxon>
        <taxon>Arundineae</taxon>
        <taxon>Arundo</taxon>
    </lineage>
</organism>
<evidence type="ECO:0000313" key="1">
    <source>
        <dbReference type="EMBL" id="JAE31740.1"/>
    </source>
</evidence>
<reference evidence="1" key="2">
    <citation type="journal article" date="2015" name="Data Brief">
        <title>Shoot transcriptome of the giant reed, Arundo donax.</title>
        <authorList>
            <person name="Barrero R.A."/>
            <person name="Guerrero F.D."/>
            <person name="Moolhuijzen P."/>
            <person name="Goolsby J.A."/>
            <person name="Tidwell J."/>
            <person name="Bellgard S.E."/>
            <person name="Bellgard M.I."/>
        </authorList>
    </citation>
    <scope>NUCLEOTIDE SEQUENCE</scope>
    <source>
        <tissue evidence="1">Shoot tissue taken approximately 20 cm above the soil surface</tissue>
    </source>
</reference>
<accession>A0A0A9H3G0</accession>